<evidence type="ECO:0000313" key="5">
    <source>
        <dbReference type="Proteomes" id="UP001295740"/>
    </source>
</evidence>
<dbReference type="Pfam" id="PF00583">
    <property type="entry name" value="Acetyltransf_1"/>
    <property type="match status" value="1"/>
</dbReference>
<gene>
    <name evidence="4" type="ORF">KHLLAP_LOCUS3584</name>
</gene>
<dbReference type="GO" id="GO:0016747">
    <property type="term" value="F:acyltransferase activity, transferring groups other than amino-acyl groups"/>
    <property type="evidence" value="ECO:0007669"/>
    <property type="project" value="InterPro"/>
</dbReference>
<keyword evidence="5" id="KW-1185">Reference proteome</keyword>
<name>A0AAI8YDC6_9PEZI</name>
<dbReference type="Proteomes" id="UP001295740">
    <property type="component" value="Unassembled WGS sequence"/>
</dbReference>
<comment type="caution">
    <text evidence="4">The sequence shown here is derived from an EMBL/GenBank/DDBJ whole genome shotgun (WGS) entry which is preliminary data.</text>
</comment>
<dbReference type="InterPro" id="IPR016181">
    <property type="entry name" value="Acyl_CoA_acyltransferase"/>
</dbReference>
<feature type="domain" description="N-acetyltransferase" evidence="3">
    <location>
        <begin position="3"/>
        <end position="175"/>
    </location>
</feature>
<keyword evidence="1" id="KW-0808">Transferase</keyword>
<evidence type="ECO:0000313" key="4">
    <source>
        <dbReference type="EMBL" id="CAJ2503116.1"/>
    </source>
</evidence>
<protein>
    <submittedName>
        <fullName evidence="4">Uu.00g105100.m01.CDS01</fullName>
    </submittedName>
</protein>
<organism evidence="4 5">
    <name type="scientific">Anthostomella pinea</name>
    <dbReference type="NCBI Taxonomy" id="933095"/>
    <lineage>
        <taxon>Eukaryota</taxon>
        <taxon>Fungi</taxon>
        <taxon>Dikarya</taxon>
        <taxon>Ascomycota</taxon>
        <taxon>Pezizomycotina</taxon>
        <taxon>Sordariomycetes</taxon>
        <taxon>Xylariomycetidae</taxon>
        <taxon>Xylariales</taxon>
        <taxon>Xylariaceae</taxon>
        <taxon>Anthostomella</taxon>
    </lineage>
</organism>
<dbReference type="AlphaFoldDB" id="A0AAI8YDC6"/>
<reference evidence="4" key="1">
    <citation type="submission" date="2023-10" db="EMBL/GenBank/DDBJ databases">
        <authorList>
            <person name="Hackl T."/>
        </authorList>
    </citation>
    <scope>NUCLEOTIDE SEQUENCE</scope>
</reference>
<dbReference type="InterPro" id="IPR000182">
    <property type="entry name" value="GNAT_dom"/>
</dbReference>
<dbReference type="Gene3D" id="3.40.630.30">
    <property type="match status" value="1"/>
</dbReference>
<sequence length="178" mass="19444">MATTIRPRTPADLPGCADALKAVHALNGYPVLGVDNPIAFLQTDDVSWVAELEEEKDDGSSSRRIVGHITLTKASTADISAQLWWQLHPDDKTDIAVLGRLFVHPDGRGGGTASRLIEAAVEEARGRGQRLVMFALVPRALDAMRLYRKLGWVHYGSTVFRWGEGEEMAAECFASPFA</sequence>
<evidence type="ECO:0000259" key="3">
    <source>
        <dbReference type="PROSITE" id="PS51186"/>
    </source>
</evidence>
<keyword evidence="2" id="KW-0012">Acyltransferase</keyword>
<dbReference type="InterPro" id="IPR050832">
    <property type="entry name" value="Bact_Acetyltransf"/>
</dbReference>
<dbReference type="PROSITE" id="PS51186">
    <property type="entry name" value="GNAT"/>
    <property type="match status" value="1"/>
</dbReference>
<evidence type="ECO:0000256" key="2">
    <source>
        <dbReference type="ARBA" id="ARBA00023315"/>
    </source>
</evidence>
<dbReference type="PANTHER" id="PTHR43877">
    <property type="entry name" value="AMINOALKYLPHOSPHONATE N-ACETYLTRANSFERASE-RELATED-RELATED"/>
    <property type="match status" value="1"/>
</dbReference>
<dbReference type="SUPFAM" id="SSF55729">
    <property type="entry name" value="Acyl-CoA N-acyltransferases (Nat)"/>
    <property type="match status" value="1"/>
</dbReference>
<dbReference type="EMBL" id="CAUWAG010000004">
    <property type="protein sequence ID" value="CAJ2503116.1"/>
    <property type="molecule type" value="Genomic_DNA"/>
</dbReference>
<proteinExistence type="predicted"/>
<evidence type="ECO:0000256" key="1">
    <source>
        <dbReference type="ARBA" id="ARBA00022679"/>
    </source>
</evidence>
<dbReference type="CDD" id="cd04301">
    <property type="entry name" value="NAT_SF"/>
    <property type="match status" value="1"/>
</dbReference>
<accession>A0AAI8YDC6</accession>